<dbReference type="EMBL" id="LCBN01000078">
    <property type="protein sequence ID" value="KKS11271.1"/>
    <property type="molecule type" value="Genomic_DNA"/>
</dbReference>
<evidence type="ECO:0008006" key="3">
    <source>
        <dbReference type="Google" id="ProtNLM"/>
    </source>
</evidence>
<gene>
    <name evidence="1" type="ORF">UU67_C0078G0005</name>
</gene>
<organism evidence="1 2">
    <name type="scientific">Candidatus Daviesbacteria bacterium GW2011_GWB1_41_5</name>
    <dbReference type="NCBI Taxonomy" id="1618429"/>
    <lineage>
        <taxon>Bacteria</taxon>
        <taxon>Candidatus Daviesiibacteriota</taxon>
    </lineage>
</organism>
<dbReference type="AlphaFoldDB" id="A0A0G0YNU3"/>
<accession>A0A0G0YNU3</accession>
<name>A0A0G0YNU3_9BACT</name>
<reference evidence="1 2" key="1">
    <citation type="journal article" date="2015" name="Nature">
        <title>rRNA introns, odd ribosomes, and small enigmatic genomes across a large radiation of phyla.</title>
        <authorList>
            <person name="Brown C.T."/>
            <person name="Hug L.A."/>
            <person name="Thomas B.C."/>
            <person name="Sharon I."/>
            <person name="Castelle C.J."/>
            <person name="Singh A."/>
            <person name="Wilkins M.J."/>
            <person name="Williams K.H."/>
            <person name="Banfield J.F."/>
        </authorList>
    </citation>
    <scope>NUCLEOTIDE SEQUENCE [LARGE SCALE GENOMIC DNA]</scope>
</reference>
<sequence length="279" mass="32436">MNKEFLEKSPLYKKFHNPGFFQWTELRNLPKPAVHMHCIQCDSEQTFNMSNEYYEVDYTLIEKSVGKVFRLRYVCSACTTQLRLFFVYVGKEEVTRKNDQGQDESSEEIYVMKAGQIPSWDIELDKELEFMLGDHAQAYRRGLISESQGYGIGAYAYFRRVAEDVIDELLESILDLVPSEEKEKYKGKLEQVKREKNAENKINLVKDLLPQSLNVDGMNPLKELYKVLSEGIHDKTDEECLDKAEAIRGILIFLVNQTVRTKREKSSFTEGMKKLLQGK</sequence>
<evidence type="ECO:0000313" key="1">
    <source>
        <dbReference type="EMBL" id="KKS11271.1"/>
    </source>
</evidence>
<protein>
    <recommendedName>
        <fullName evidence="3">DUF4145 domain-containing protein</fullName>
    </recommendedName>
</protein>
<evidence type="ECO:0000313" key="2">
    <source>
        <dbReference type="Proteomes" id="UP000034753"/>
    </source>
</evidence>
<comment type="caution">
    <text evidence="1">The sequence shown here is derived from an EMBL/GenBank/DDBJ whole genome shotgun (WGS) entry which is preliminary data.</text>
</comment>
<dbReference type="Proteomes" id="UP000034753">
    <property type="component" value="Unassembled WGS sequence"/>
</dbReference>
<proteinExistence type="predicted"/>